<feature type="domain" description="4Fe-4S ferredoxin-type" evidence="1">
    <location>
        <begin position="62"/>
        <end position="91"/>
    </location>
</feature>
<gene>
    <name evidence="2" type="ORF">CLV25_11114</name>
</gene>
<dbReference type="Gene3D" id="3.30.70.20">
    <property type="match status" value="1"/>
</dbReference>
<dbReference type="SUPFAM" id="SSF52540">
    <property type="entry name" value="P-loop containing nucleoside triphosphate hydrolases"/>
    <property type="match status" value="1"/>
</dbReference>
<feature type="domain" description="4Fe-4S ferredoxin-type" evidence="1">
    <location>
        <begin position="93"/>
        <end position="122"/>
    </location>
</feature>
<dbReference type="InterPro" id="IPR027417">
    <property type="entry name" value="P-loop_NTPase"/>
</dbReference>
<dbReference type="Pfam" id="PF01656">
    <property type="entry name" value="CbiA"/>
    <property type="match status" value="1"/>
</dbReference>
<dbReference type="EMBL" id="SLWB01000011">
    <property type="protein sequence ID" value="TCN65335.1"/>
    <property type="molecule type" value="Genomic_DNA"/>
</dbReference>
<dbReference type="AlphaFoldDB" id="A0A4R2EBN1"/>
<sequence>MIKIAIASGKGGTGKTFVSTNLFWAIQNTGQAVSLVDCDAEEPNVAEFISGRVSDRSDIFQNVPVIDSAKCLFCGRCYNYCSYNAIVFLPSSRFIQVVEDLCHDCGACSVACKNGAITEKKKLLGTVKTMAINDHAQVVEARAEVGVYSPVPLIKNAIKAVETEEISIFDSPPGISCPFIATVDKADFVVLVTEPTPFGLNDLMLSVETLQELKRPFGVIINRAGMGDSGVYDYLKQNSIPLLMEIPFDREIARTYSEGRLLVEQNLSYREKFSELLNVVVRQIKKG</sequence>
<name>A0A4R2EBN1_9BACT</name>
<dbReference type="PANTHER" id="PTHR43063:SF1">
    <property type="entry name" value="4FE-4S CLUSTER CONTAINING PARA FAMILY ATPASE PROTEIN"/>
    <property type="match status" value="1"/>
</dbReference>
<dbReference type="Pfam" id="PF00037">
    <property type="entry name" value="Fer4"/>
    <property type="match status" value="2"/>
</dbReference>
<reference evidence="2 3" key="1">
    <citation type="submission" date="2019-03" db="EMBL/GenBank/DDBJ databases">
        <title>Genomic Encyclopedia of Archaeal and Bacterial Type Strains, Phase II (KMG-II): from individual species to whole genera.</title>
        <authorList>
            <person name="Goeker M."/>
        </authorList>
    </citation>
    <scope>NUCLEOTIDE SEQUENCE [LARGE SCALE GENOMIC DNA]</scope>
    <source>
        <strain evidence="2 3">RL-C</strain>
    </source>
</reference>
<comment type="caution">
    <text evidence="2">The sequence shown here is derived from an EMBL/GenBank/DDBJ whole genome shotgun (WGS) entry which is preliminary data.</text>
</comment>
<proteinExistence type="predicted"/>
<evidence type="ECO:0000313" key="2">
    <source>
        <dbReference type="EMBL" id="TCN65335.1"/>
    </source>
</evidence>
<evidence type="ECO:0000259" key="1">
    <source>
        <dbReference type="PROSITE" id="PS51379"/>
    </source>
</evidence>
<dbReference type="InterPro" id="IPR017896">
    <property type="entry name" value="4Fe4S_Fe-S-bd"/>
</dbReference>
<protein>
    <submittedName>
        <fullName evidence="2">MinD superfamily P-loop ATPase</fullName>
    </submittedName>
</protein>
<organism evidence="2 3">
    <name type="scientific">Acetobacteroides hydrogenigenes</name>
    <dbReference type="NCBI Taxonomy" id="979970"/>
    <lineage>
        <taxon>Bacteria</taxon>
        <taxon>Pseudomonadati</taxon>
        <taxon>Bacteroidota</taxon>
        <taxon>Bacteroidia</taxon>
        <taxon>Bacteroidales</taxon>
        <taxon>Rikenellaceae</taxon>
        <taxon>Acetobacteroides</taxon>
    </lineage>
</organism>
<dbReference type="OrthoDB" id="9778602at2"/>
<evidence type="ECO:0000313" key="3">
    <source>
        <dbReference type="Proteomes" id="UP000294830"/>
    </source>
</evidence>
<dbReference type="InterPro" id="IPR002586">
    <property type="entry name" value="CobQ/CobB/MinD/ParA_Nub-bd_dom"/>
</dbReference>
<keyword evidence="3" id="KW-1185">Reference proteome</keyword>
<dbReference type="Gene3D" id="3.40.50.300">
    <property type="entry name" value="P-loop containing nucleotide triphosphate hydrolases"/>
    <property type="match status" value="1"/>
</dbReference>
<dbReference type="PROSITE" id="PS51379">
    <property type="entry name" value="4FE4S_FER_2"/>
    <property type="match status" value="2"/>
</dbReference>
<dbReference type="PANTHER" id="PTHR43063">
    <property type="entry name" value="4FE-4S CLUSTER CONTAINING PARA FAMILY ATPASE PROTEIN"/>
    <property type="match status" value="1"/>
</dbReference>
<accession>A0A4R2EBN1</accession>
<dbReference type="Proteomes" id="UP000294830">
    <property type="component" value="Unassembled WGS sequence"/>
</dbReference>
<dbReference type="RefSeq" id="WP_131839720.1">
    <property type="nucleotide sequence ID" value="NZ_SLWB01000011.1"/>
</dbReference>